<dbReference type="SUPFAM" id="SSF46934">
    <property type="entry name" value="UBA-like"/>
    <property type="match status" value="1"/>
</dbReference>
<keyword evidence="3" id="KW-1185">Reference proteome</keyword>
<dbReference type="EMBL" id="JABCKI010005720">
    <property type="protein sequence ID" value="KAG5639456.1"/>
    <property type="molecule type" value="Genomic_DNA"/>
</dbReference>
<feature type="region of interest" description="Disordered" evidence="1">
    <location>
        <begin position="318"/>
        <end position="491"/>
    </location>
</feature>
<reference evidence="2" key="2">
    <citation type="submission" date="2021-10" db="EMBL/GenBank/DDBJ databases">
        <title>Phylogenomics reveals ancestral predisposition of the termite-cultivated fungus Termitomyces towards a domesticated lifestyle.</title>
        <authorList>
            <person name="Auxier B."/>
            <person name="Grum-Grzhimaylo A."/>
            <person name="Cardenas M.E."/>
            <person name="Lodge J.D."/>
            <person name="Laessoe T."/>
            <person name="Pedersen O."/>
            <person name="Smith M.E."/>
            <person name="Kuyper T.W."/>
            <person name="Franco-Molano E.A."/>
            <person name="Baroni T.J."/>
            <person name="Aanen D.K."/>
        </authorList>
    </citation>
    <scope>NUCLEOTIDE SEQUENCE</scope>
    <source>
        <strain evidence="2">D49</strain>
    </source>
</reference>
<dbReference type="GO" id="GO:0031624">
    <property type="term" value="F:ubiquitin conjugating enzyme binding"/>
    <property type="evidence" value="ECO:0007669"/>
    <property type="project" value="TreeGrafter"/>
</dbReference>
<feature type="region of interest" description="Disordered" evidence="1">
    <location>
        <begin position="284"/>
        <end position="306"/>
    </location>
</feature>
<dbReference type="GO" id="GO:0043130">
    <property type="term" value="F:ubiquitin binding"/>
    <property type="evidence" value="ECO:0007669"/>
    <property type="project" value="TreeGrafter"/>
</dbReference>
<feature type="region of interest" description="Disordered" evidence="1">
    <location>
        <begin position="505"/>
        <end position="530"/>
    </location>
</feature>
<dbReference type="GO" id="GO:0006511">
    <property type="term" value="P:ubiquitin-dependent protein catabolic process"/>
    <property type="evidence" value="ECO:0007669"/>
    <property type="project" value="TreeGrafter"/>
</dbReference>
<dbReference type="Gene3D" id="1.10.8.10">
    <property type="entry name" value="DNA helicase RuvA subunit, C-terminal domain"/>
    <property type="match status" value="1"/>
</dbReference>
<feature type="compositionally biased region" description="Low complexity" evidence="1">
    <location>
        <begin position="370"/>
        <end position="398"/>
    </location>
</feature>
<dbReference type="InterPro" id="IPR009060">
    <property type="entry name" value="UBA-like_sf"/>
</dbReference>
<dbReference type="AlphaFoldDB" id="A0A9P7FY65"/>
<evidence type="ECO:0000313" key="2">
    <source>
        <dbReference type="EMBL" id="KAG5639456.1"/>
    </source>
</evidence>
<dbReference type="Proteomes" id="UP000717328">
    <property type="component" value="Unassembled WGS sequence"/>
</dbReference>
<evidence type="ECO:0000256" key="1">
    <source>
        <dbReference type="SAM" id="MobiDB-lite"/>
    </source>
</evidence>
<comment type="caution">
    <text evidence="2">The sequence shown here is derived from an EMBL/GenBank/DDBJ whole genome shotgun (WGS) entry which is preliminary data.</text>
</comment>
<dbReference type="PANTHER" id="PTHR16461:SF5">
    <property type="entry name" value="TOLL-INTERACTING PROTEIN"/>
    <property type="match status" value="1"/>
</dbReference>
<feature type="compositionally biased region" description="Polar residues" evidence="1">
    <location>
        <begin position="288"/>
        <end position="306"/>
    </location>
</feature>
<dbReference type="GO" id="GO:0005737">
    <property type="term" value="C:cytoplasm"/>
    <property type="evidence" value="ECO:0007669"/>
    <property type="project" value="TreeGrafter"/>
</dbReference>
<feature type="compositionally biased region" description="Polar residues" evidence="1">
    <location>
        <begin position="1"/>
        <end position="14"/>
    </location>
</feature>
<accession>A0A9P7FY65</accession>
<feature type="compositionally biased region" description="Polar residues" evidence="1">
    <location>
        <begin position="194"/>
        <end position="204"/>
    </location>
</feature>
<feature type="compositionally biased region" description="Low complexity" evidence="1">
    <location>
        <begin position="69"/>
        <end position="79"/>
    </location>
</feature>
<feature type="compositionally biased region" description="Low complexity" evidence="1">
    <location>
        <begin position="325"/>
        <end position="345"/>
    </location>
</feature>
<dbReference type="CDD" id="cd14279">
    <property type="entry name" value="CUE"/>
    <property type="match status" value="1"/>
</dbReference>
<feature type="region of interest" description="Disordered" evidence="1">
    <location>
        <begin position="1"/>
        <end position="89"/>
    </location>
</feature>
<evidence type="ECO:0008006" key="4">
    <source>
        <dbReference type="Google" id="ProtNLM"/>
    </source>
</evidence>
<feature type="compositionally biased region" description="Low complexity" evidence="1">
    <location>
        <begin position="171"/>
        <end position="180"/>
    </location>
</feature>
<name>A0A9P7FY65_9AGAR</name>
<proteinExistence type="predicted"/>
<reference evidence="2" key="1">
    <citation type="submission" date="2021-02" db="EMBL/GenBank/DDBJ databases">
        <authorList>
            <person name="Nieuwenhuis M."/>
            <person name="Van De Peppel L.J.J."/>
        </authorList>
    </citation>
    <scope>NUCLEOTIDE SEQUENCE</scope>
    <source>
        <strain evidence="2">D49</strain>
    </source>
</reference>
<feature type="region of interest" description="Disordered" evidence="1">
    <location>
        <begin position="122"/>
        <end position="154"/>
    </location>
</feature>
<gene>
    <name evidence="2" type="ORF">H0H81_001578</name>
</gene>
<feature type="compositionally biased region" description="Low complexity" evidence="1">
    <location>
        <begin position="40"/>
        <end position="50"/>
    </location>
</feature>
<sequence>MTDSNANVDPNANRNPFRDPVHYHNGAGADISAPIPMPAPVQAQTQTALPPTTPTPPQLYQHRQEHQQQQHQQEQQQQQPNADPRISGLRAMFPDYDDLVLQSVFESVGGDQDRALDALLGMSDPEYKPEPAPAHTSTSPRGAGVESEPISQTDLDEQLARRLMLEEQEAHQAAWQAQQEARIRPQRQGYGAQQRPNSYSNAYSHNPGAGGPPPQQGGDTMAEIQQQLGKITETGKKTFGNIFSKVKAKIQEMDQPKYVFRFQIPPTHSLSLLLISSPSRSELIHNPSLRTGQSSSTQASWTGESSSGYEQHAYAYQGASPPQRPYSQQLQPQPQPQAQAAYYDPNASAQTQYNAPPGPPPVQSQTHPYAQRQQPQQRASSPPITLGAPPQQAQAQVQGYDASPEPAAGQGYGYGRSVSPPVGGAPRTPPPPATGSGSGFGIGSTSPGAAAPIDGGKLGLLPKRPVSLMRPSSPPVQHSVSQESDESDELEYVENPFEEHRNVWAGAGTGATGGGGGGSGGGSAAGAVPK</sequence>
<feature type="region of interest" description="Disordered" evidence="1">
    <location>
        <begin position="171"/>
        <end position="220"/>
    </location>
</feature>
<dbReference type="PANTHER" id="PTHR16461">
    <property type="entry name" value="TOLL-INTERACTING PROTEIN"/>
    <property type="match status" value="1"/>
</dbReference>
<evidence type="ECO:0000313" key="3">
    <source>
        <dbReference type="Proteomes" id="UP000717328"/>
    </source>
</evidence>
<protein>
    <recommendedName>
        <fullName evidence="4">CUE domain-containing protein</fullName>
    </recommendedName>
</protein>
<feature type="compositionally biased region" description="Gly residues" evidence="1">
    <location>
        <begin position="507"/>
        <end position="524"/>
    </location>
</feature>
<organism evidence="2 3">
    <name type="scientific">Sphagnurus paluster</name>
    <dbReference type="NCBI Taxonomy" id="117069"/>
    <lineage>
        <taxon>Eukaryota</taxon>
        <taxon>Fungi</taxon>
        <taxon>Dikarya</taxon>
        <taxon>Basidiomycota</taxon>
        <taxon>Agaricomycotina</taxon>
        <taxon>Agaricomycetes</taxon>
        <taxon>Agaricomycetidae</taxon>
        <taxon>Agaricales</taxon>
        <taxon>Tricholomatineae</taxon>
        <taxon>Lyophyllaceae</taxon>
        <taxon>Sphagnurus</taxon>
    </lineage>
</organism>
<dbReference type="OrthoDB" id="9942608at2759"/>